<dbReference type="AlphaFoldDB" id="A0AAV1IKS0"/>
<gene>
    <name evidence="2" type="ORF">CVIRNUC_011075</name>
</gene>
<evidence type="ECO:0000256" key="1">
    <source>
        <dbReference type="SAM" id="MobiDB-lite"/>
    </source>
</evidence>
<evidence type="ECO:0000313" key="3">
    <source>
        <dbReference type="Proteomes" id="UP001314263"/>
    </source>
</evidence>
<feature type="compositionally biased region" description="Polar residues" evidence="1">
    <location>
        <begin position="94"/>
        <end position="107"/>
    </location>
</feature>
<feature type="region of interest" description="Disordered" evidence="1">
    <location>
        <begin position="1"/>
        <end position="271"/>
    </location>
</feature>
<evidence type="ECO:0000313" key="2">
    <source>
        <dbReference type="EMBL" id="CAK0787853.1"/>
    </source>
</evidence>
<dbReference type="EMBL" id="CAUYUE010000018">
    <property type="protein sequence ID" value="CAK0787853.1"/>
    <property type="molecule type" value="Genomic_DNA"/>
</dbReference>
<dbReference type="PANTHER" id="PTHR36011:SF1">
    <property type="entry name" value="BAT2 DOMAIN PROTEIN"/>
    <property type="match status" value="1"/>
</dbReference>
<feature type="compositionally biased region" description="Low complexity" evidence="1">
    <location>
        <begin position="642"/>
        <end position="656"/>
    </location>
</feature>
<feature type="compositionally biased region" description="Low complexity" evidence="1">
    <location>
        <begin position="615"/>
        <end position="624"/>
    </location>
</feature>
<dbReference type="PANTHER" id="PTHR36011">
    <property type="entry name" value="BAT2 DOMAIN PROTEIN"/>
    <property type="match status" value="1"/>
</dbReference>
<feature type="region of interest" description="Disordered" evidence="1">
    <location>
        <begin position="301"/>
        <end position="334"/>
    </location>
</feature>
<comment type="caution">
    <text evidence="2">The sequence shown here is derived from an EMBL/GenBank/DDBJ whole genome shotgun (WGS) entry which is preliminary data.</text>
</comment>
<feature type="compositionally biased region" description="Basic and acidic residues" evidence="1">
    <location>
        <begin position="147"/>
        <end position="159"/>
    </location>
</feature>
<reference evidence="2 3" key="1">
    <citation type="submission" date="2023-10" db="EMBL/GenBank/DDBJ databases">
        <authorList>
            <person name="Maclean D."/>
            <person name="Macfadyen A."/>
        </authorList>
    </citation>
    <scope>NUCLEOTIDE SEQUENCE [LARGE SCALE GENOMIC DNA]</scope>
</reference>
<feature type="region of interest" description="Disordered" evidence="1">
    <location>
        <begin position="615"/>
        <end position="664"/>
    </location>
</feature>
<accession>A0AAV1IKS0</accession>
<feature type="compositionally biased region" description="Polar residues" evidence="1">
    <location>
        <begin position="123"/>
        <end position="136"/>
    </location>
</feature>
<feature type="compositionally biased region" description="Low complexity" evidence="1">
    <location>
        <begin position="67"/>
        <end position="82"/>
    </location>
</feature>
<protein>
    <submittedName>
        <fullName evidence="2">Uncharacterized protein</fullName>
    </submittedName>
</protein>
<feature type="compositionally biased region" description="Basic and acidic residues" evidence="1">
    <location>
        <begin position="55"/>
        <end position="64"/>
    </location>
</feature>
<feature type="compositionally biased region" description="Basic and acidic residues" evidence="1">
    <location>
        <begin position="1"/>
        <end position="25"/>
    </location>
</feature>
<name>A0AAV1IKS0_9CHLO</name>
<sequence length="716" mass="74613">MDKKEDFAERRARQKEKLRAQRAERQTAATSGKPSSSSRSPRGGSPGNSDDTDDAFVHVDKADAAEAPLPASGPAQAGPSSSNTVADKLFNALPSESGTKSDVSSAPYSKPAQEAESNRAESGRSTAGQQAETQSMAALHLGNDADLLAKSDPEPRQDHVMLPLDHSAARKLQQSMAGARTEDAGQSEHPAGRQAGSDTSEVDARQQQSQVPSQRKVGPAEQRPSPEHGAVQSQAALEEQAGGARQAARAKGSAMPDTHSPSAHGRDSSGWSWGKGWLPTAALQQVAAGALKDVQEMKESLQQAFTAEDSGTETDEEAQPKQASRAAPLQGASGAERQAVLERLQGQDHPLAAGFKILDKRLDSVLGGAAGLAGNLFGKAHSAGRQVAGTVEAGIELFGQSAIRLLDGGVDYSRAPPVTLASCLRQNGGADVAEEVEELCNDNARLCNRLRSGLQGENLATFNADVAHMAAYLDPATLAGAAARDVPRPATAPDIDTLIVEATCRRGAASLSAWQGKKMDGVLLWGLHSSACGELAEAVALCLEALHVFGIEAAGSAAAERGSPVPPDAFRSIADYLQAKVASMVAALSQLADAYLAIADKAAAKALSAFQAQQSSAASPSSPQRGPQAKKPATRTEADVHQPSSSSSLSAGPQQGSEGGSAPAALKQRYPDHVHDPLKVQHELRNAKAAALQCITELYRGLLYIVLYHCHGKRRV</sequence>
<feature type="compositionally biased region" description="Low complexity" evidence="1">
    <location>
        <begin position="232"/>
        <end position="254"/>
    </location>
</feature>
<dbReference type="Proteomes" id="UP001314263">
    <property type="component" value="Unassembled WGS sequence"/>
</dbReference>
<organism evidence="2 3">
    <name type="scientific">Coccomyxa viridis</name>
    <dbReference type="NCBI Taxonomy" id="1274662"/>
    <lineage>
        <taxon>Eukaryota</taxon>
        <taxon>Viridiplantae</taxon>
        <taxon>Chlorophyta</taxon>
        <taxon>core chlorophytes</taxon>
        <taxon>Trebouxiophyceae</taxon>
        <taxon>Trebouxiophyceae incertae sedis</taxon>
        <taxon>Coccomyxaceae</taxon>
        <taxon>Coccomyxa</taxon>
    </lineage>
</organism>
<keyword evidence="3" id="KW-1185">Reference proteome</keyword>
<proteinExistence type="predicted"/>
<feature type="compositionally biased region" description="Low complexity" evidence="1">
    <location>
        <begin position="26"/>
        <end position="49"/>
    </location>
</feature>